<dbReference type="GO" id="GO:0032259">
    <property type="term" value="P:methylation"/>
    <property type="evidence" value="ECO:0007669"/>
    <property type="project" value="UniProtKB-KW"/>
</dbReference>
<dbReference type="InterPro" id="IPR029063">
    <property type="entry name" value="SAM-dependent_MTases_sf"/>
</dbReference>
<sequence>MTDQLMSMLHTESVDRLLSLASTDRDAVLEEMEERAERDGFPTVGPEVGSTLRLAARLADVDTVFELGSGYGYSAYWIAPVVGSDGTIVLTEVDEDELDAARTYFERGGYDDRAVFEHGDALETVERYDGPFDMVLLDHENDRYVEGFEAVREKVAPGGLVIADNVLHSTGMDPDDVVAYLEDGTEPDTDSSLPGIMAYYERVRADPDFETTVLPVGEGLFASVRVR</sequence>
<dbReference type="CDD" id="cd02440">
    <property type="entry name" value="AdoMet_MTases"/>
    <property type="match status" value="1"/>
</dbReference>
<organism evidence="4 5">
    <name type="scientific">Halorubrum saccharovorum DSM 1137</name>
    <dbReference type="NCBI Taxonomy" id="1227484"/>
    <lineage>
        <taxon>Archaea</taxon>
        <taxon>Methanobacteriati</taxon>
        <taxon>Methanobacteriota</taxon>
        <taxon>Stenosarchaea group</taxon>
        <taxon>Halobacteria</taxon>
        <taxon>Halobacteriales</taxon>
        <taxon>Haloferacaceae</taxon>
        <taxon>Halorubrum</taxon>
    </lineage>
</organism>
<dbReference type="PROSITE" id="PS51682">
    <property type="entry name" value="SAM_OMT_I"/>
    <property type="match status" value="1"/>
</dbReference>
<proteinExistence type="predicted"/>
<dbReference type="Pfam" id="PF01596">
    <property type="entry name" value="Methyltransf_3"/>
    <property type="match status" value="1"/>
</dbReference>
<keyword evidence="3" id="KW-0949">S-adenosyl-L-methionine</keyword>
<keyword evidence="1 4" id="KW-0489">Methyltransferase</keyword>
<evidence type="ECO:0000313" key="4">
    <source>
        <dbReference type="EMBL" id="ELZ42733.1"/>
    </source>
</evidence>
<accession>M0E6P5</accession>
<dbReference type="PATRIC" id="fig|1227484.4.peg.416"/>
<dbReference type="Proteomes" id="UP000011514">
    <property type="component" value="Unassembled WGS sequence"/>
</dbReference>
<dbReference type="AlphaFoldDB" id="M0E6P5"/>
<dbReference type="STRING" id="1227484.C471_02035"/>
<evidence type="ECO:0000256" key="2">
    <source>
        <dbReference type="ARBA" id="ARBA00022679"/>
    </source>
</evidence>
<name>M0E6P5_9EURY</name>
<protein>
    <submittedName>
        <fullName evidence="4">Caffeoyl-CoA O-methyltransferase/O-methyltransferase family 3</fullName>
    </submittedName>
</protein>
<comment type="caution">
    <text evidence="4">The sequence shown here is derived from an EMBL/GenBank/DDBJ whole genome shotgun (WGS) entry which is preliminary data.</text>
</comment>
<evidence type="ECO:0000256" key="3">
    <source>
        <dbReference type="ARBA" id="ARBA00022691"/>
    </source>
</evidence>
<reference evidence="4 5" key="1">
    <citation type="journal article" date="2014" name="PLoS Genet.">
        <title>Phylogenetically driven sequencing of extremely halophilic archaea reveals strategies for static and dynamic osmo-response.</title>
        <authorList>
            <person name="Becker E.A."/>
            <person name="Seitzer P.M."/>
            <person name="Tritt A."/>
            <person name="Larsen D."/>
            <person name="Krusor M."/>
            <person name="Yao A.I."/>
            <person name="Wu D."/>
            <person name="Madern D."/>
            <person name="Eisen J.A."/>
            <person name="Darling A.E."/>
            <person name="Facciotti M.T."/>
        </authorList>
    </citation>
    <scope>NUCLEOTIDE SEQUENCE [LARGE SCALE GENOMIC DNA]</scope>
    <source>
        <strain evidence="4 5">DSM 1137</strain>
    </source>
</reference>
<evidence type="ECO:0000256" key="1">
    <source>
        <dbReference type="ARBA" id="ARBA00022603"/>
    </source>
</evidence>
<keyword evidence="2 4" id="KW-0808">Transferase</keyword>
<dbReference type="Gene3D" id="3.40.50.150">
    <property type="entry name" value="Vaccinia Virus protein VP39"/>
    <property type="match status" value="1"/>
</dbReference>
<dbReference type="GO" id="GO:0008171">
    <property type="term" value="F:O-methyltransferase activity"/>
    <property type="evidence" value="ECO:0007669"/>
    <property type="project" value="InterPro"/>
</dbReference>
<dbReference type="EMBL" id="AOJE01000010">
    <property type="protein sequence ID" value="ELZ42733.1"/>
    <property type="molecule type" value="Genomic_DNA"/>
</dbReference>
<dbReference type="PANTHER" id="PTHR43167:SF1">
    <property type="entry name" value="PUTATIVE (AFU_ORTHOLOGUE AFUA_6G01830)-RELATED"/>
    <property type="match status" value="1"/>
</dbReference>
<evidence type="ECO:0000313" key="5">
    <source>
        <dbReference type="Proteomes" id="UP000011514"/>
    </source>
</evidence>
<dbReference type="eggNOG" id="arCOG00979">
    <property type="taxonomic scope" value="Archaea"/>
</dbReference>
<gene>
    <name evidence="4" type="ORF">C471_02035</name>
</gene>
<dbReference type="PANTHER" id="PTHR43167">
    <property type="entry name" value="PUTATIVE (AFU_ORTHOLOGUE AFUA_6G01830)-RELATED"/>
    <property type="match status" value="1"/>
</dbReference>
<dbReference type="InterPro" id="IPR002935">
    <property type="entry name" value="SAM_O-MeTrfase"/>
</dbReference>
<keyword evidence="5" id="KW-1185">Reference proteome</keyword>
<dbReference type="SUPFAM" id="SSF53335">
    <property type="entry name" value="S-adenosyl-L-methionine-dependent methyltransferases"/>
    <property type="match status" value="1"/>
</dbReference>